<keyword evidence="3" id="KW-0238">DNA-binding</keyword>
<dbReference type="InterPro" id="IPR036388">
    <property type="entry name" value="WH-like_DNA-bd_sf"/>
</dbReference>
<reference evidence="7" key="1">
    <citation type="submission" date="2022-05" db="EMBL/GenBank/DDBJ databases">
        <title>An RpoN-dependent PEP-CTERM gene is involved in floc formation of an Aquincola tertiaricarbonis strain.</title>
        <authorList>
            <person name="Qiu D."/>
            <person name="Xia M."/>
        </authorList>
    </citation>
    <scope>NUCLEOTIDE SEQUENCE</scope>
    <source>
        <strain evidence="7">RN12</strain>
    </source>
</reference>
<dbReference type="SUPFAM" id="SSF46785">
    <property type="entry name" value="Winged helix' DNA-binding domain"/>
    <property type="match status" value="1"/>
</dbReference>
<dbReference type="SUPFAM" id="SSF53850">
    <property type="entry name" value="Periplasmic binding protein-like II"/>
    <property type="match status" value="1"/>
</dbReference>
<dbReference type="InterPro" id="IPR005119">
    <property type="entry name" value="LysR_subst-bd"/>
</dbReference>
<dbReference type="Gene3D" id="3.40.190.10">
    <property type="entry name" value="Periplasmic binding protein-like II"/>
    <property type="match status" value="2"/>
</dbReference>
<dbReference type="PANTHER" id="PTHR30126">
    <property type="entry name" value="HTH-TYPE TRANSCRIPTIONAL REGULATOR"/>
    <property type="match status" value="1"/>
</dbReference>
<gene>
    <name evidence="7" type="ORF">MW290_22880</name>
</gene>
<evidence type="ECO:0000313" key="8">
    <source>
        <dbReference type="Proteomes" id="UP001056201"/>
    </source>
</evidence>
<evidence type="ECO:0000256" key="1">
    <source>
        <dbReference type="ARBA" id="ARBA00009437"/>
    </source>
</evidence>
<organism evidence="7 8">
    <name type="scientific">Aquincola tertiaricarbonis</name>
    <dbReference type="NCBI Taxonomy" id="391953"/>
    <lineage>
        <taxon>Bacteria</taxon>
        <taxon>Pseudomonadati</taxon>
        <taxon>Pseudomonadota</taxon>
        <taxon>Betaproteobacteria</taxon>
        <taxon>Burkholderiales</taxon>
        <taxon>Sphaerotilaceae</taxon>
        <taxon>Aquincola</taxon>
    </lineage>
</organism>
<dbReference type="Proteomes" id="UP001056201">
    <property type="component" value="Chromosome 2"/>
</dbReference>
<evidence type="ECO:0000313" key="7">
    <source>
        <dbReference type="EMBL" id="URI11761.1"/>
    </source>
</evidence>
<accession>A0ABY4SEL2</accession>
<feature type="domain" description="HTH lysR-type" evidence="6">
    <location>
        <begin position="10"/>
        <end position="62"/>
    </location>
</feature>
<dbReference type="InterPro" id="IPR036390">
    <property type="entry name" value="WH_DNA-bd_sf"/>
</dbReference>
<comment type="similarity">
    <text evidence="1">Belongs to the LysR transcriptional regulatory family.</text>
</comment>
<proteinExistence type="inferred from homology"/>
<evidence type="ECO:0000256" key="5">
    <source>
        <dbReference type="SAM" id="MobiDB-lite"/>
    </source>
</evidence>
<dbReference type="InterPro" id="IPR000847">
    <property type="entry name" value="LysR_HTH_N"/>
</dbReference>
<evidence type="ECO:0000259" key="6">
    <source>
        <dbReference type="PROSITE" id="PS50931"/>
    </source>
</evidence>
<feature type="region of interest" description="Disordered" evidence="5">
    <location>
        <begin position="309"/>
        <end position="330"/>
    </location>
</feature>
<dbReference type="Pfam" id="PF00126">
    <property type="entry name" value="HTH_1"/>
    <property type="match status" value="1"/>
</dbReference>
<dbReference type="Pfam" id="PF03466">
    <property type="entry name" value="LysR_substrate"/>
    <property type="match status" value="1"/>
</dbReference>
<keyword evidence="2" id="KW-0805">Transcription regulation</keyword>
<dbReference type="Gene3D" id="1.10.10.10">
    <property type="entry name" value="Winged helix-like DNA-binding domain superfamily/Winged helix DNA-binding domain"/>
    <property type="match status" value="1"/>
</dbReference>
<sequence length="330" mass="35617">MRHSLLPIVLRYVDQVARSGSVQGAAKELHVAASAVHRQVLQLEDELGVALFERLPRGMRLTSAGDAVVTLARRWRHDERRLVEDIRQMQGVFQGRVRMMAMDSHATSVLPALVARLGEAHPRISLDIEIASTDEAVAALVAGKAEVVAGFNLHPRRELLPLWQAALPLGCVVAPGHPLAGLETVSLQEVSAHPIALQSKALLIRRYLEAHYDWLFNDSRARVETNSLQLVKMLARQGRHVALTSELDAAPELLSGTLCFVPVRDPRAEPQTVAVAIHAGKPPGPLVKTVATVLAECIADCLAQVRSTGDLSAAGPPQGAERPPGGPRTQ</sequence>
<evidence type="ECO:0000256" key="3">
    <source>
        <dbReference type="ARBA" id="ARBA00023125"/>
    </source>
</evidence>
<keyword evidence="8" id="KW-1185">Reference proteome</keyword>
<dbReference type="PROSITE" id="PS50931">
    <property type="entry name" value="HTH_LYSR"/>
    <property type="match status" value="1"/>
</dbReference>
<keyword evidence="4" id="KW-0804">Transcription</keyword>
<dbReference type="RefSeq" id="WP_250199951.1">
    <property type="nucleotide sequence ID" value="NZ_CP097636.1"/>
</dbReference>
<evidence type="ECO:0000256" key="2">
    <source>
        <dbReference type="ARBA" id="ARBA00023015"/>
    </source>
</evidence>
<protein>
    <submittedName>
        <fullName evidence="7">LysR family transcriptional regulator</fullName>
    </submittedName>
</protein>
<dbReference type="EMBL" id="CP097636">
    <property type="protein sequence ID" value="URI11761.1"/>
    <property type="molecule type" value="Genomic_DNA"/>
</dbReference>
<evidence type="ECO:0000256" key="4">
    <source>
        <dbReference type="ARBA" id="ARBA00023163"/>
    </source>
</evidence>
<name>A0ABY4SEL2_AQUTE</name>
<dbReference type="PANTHER" id="PTHR30126:SF80">
    <property type="entry name" value="TRANSCRIPTIONAL REGULATOR-RELATED"/>
    <property type="match status" value="1"/>
</dbReference>